<dbReference type="AlphaFoldDB" id="A0A0C9XZH4"/>
<dbReference type="OrthoDB" id="2669721at2759"/>
<keyword evidence="2" id="KW-1185">Reference proteome</keyword>
<reference evidence="2" key="2">
    <citation type="submission" date="2015-01" db="EMBL/GenBank/DDBJ databases">
        <title>Evolutionary Origins and Diversification of the Mycorrhizal Mutualists.</title>
        <authorList>
            <consortium name="DOE Joint Genome Institute"/>
            <consortium name="Mycorrhizal Genomics Consortium"/>
            <person name="Kohler A."/>
            <person name="Kuo A."/>
            <person name="Nagy L.G."/>
            <person name="Floudas D."/>
            <person name="Copeland A."/>
            <person name="Barry K.W."/>
            <person name="Cichocki N."/>
            <person name="Veneault-Fourrey C."/>
            <person name="LaButti K."/>
            <person name="Lindquist E.A."/>
            <person name="Lipzen A."/>
            <person name="Lundell T."/>
            <person name="Morin E."/>
            <person name="Murat C."/>
            <person name="Riley R."/>
            <person name="Ohm R."/>
            <person name="Sun H."/>
            <person name="Tunlid A."/>
            <person name="Henrissat B."/>
            <person name="Grigoriev I.V."/>
            <person name="Hibbett D.S."/>
            <person name="Martin F."/>
        </authorList>
    </citation>
    <scope>NUCLEOTIDE SEQUENCE [LARGE SCALE GENOMIC DNA]</scope>
    <source>
        <strain evidence="2">LaAM-08-1</strain>
    </source>
</reference>
<evidence type="ECO:0000313" key="2">
    <source>
        <dbReference type="Proteomes" id="UP000054477"/>
    </source>
</evidence>
<evidence type="ECO:0000313" key="1">
    <source>
        <dbReference type="EMBL" id="KIK07039.1"/>
    </source>
</evidence>
<accession>A0A0C9XZH4</accession>
<protein>
    <submittedName>
        <fullName evidence="1">Uncharacterized protein</fullName>
    </submittedName>
</protein>
<name>A0A0C9XZH4_9AGAR</name>
<sequence length="157" mass="18211">YFPSFFHRPPQNPVEKISSGYKATEYYLYIFGLGPGFFRPILPKKYWKNFCKLVRGAQILMQRSITGKQVREAHAFLIRFVEEYKNLCYQRRPERLHFCLPLLHTFLHAAPEIMCVGPGTYSSQFTMKHTIGDFGRDIQQPSNPFSNLCQIAPAGTN</sequence>
<dbReference type="EMBL" id="KN838549">
    <property type="protein sequence ID" value="KIK07039.1"/>
    <property type="molecule type" value="Genomic_DNA"/>
</dbReference>
<dbReference type="HOGENOM" id="CLU_1932653_0_0_1"/>
<proteinExistence type="predicted"/>
<gene>
    <name evidence="1" type="ORF">K443DRAFT_87838</name>
</gene>
<organism evidence="1 2">
    <name type="scientific">Laccaria amethystina LaAM-08-1</name>
    <dbReference type="NCBI Taxonomy" id="1095629"/>
    <lineage>
        <taxon>Eukaryota</taxon>
        <taxon>Fungi</taxon>
        <taxon>Dikarya</taxon>
        <taxon>Basidiomycota</taxon>
        <taxon>Agaricomycotina</taxon>
        <taxon>Agaricomycetes</taxon>
        <taxon>Agaricomycetidae</taxon>
        <taxon>Agaricales</taxon>
        <taxon>Agaricineae</taxon>
        <taxon>Hydnangiaceae</taxon>
        <taxon>Laccaria</taxon>
    </lineage>
</organism>
<reference evidence="1 2" key="1">
    <citation type="submission" date="2014-04" db="EMBL/GenBank/DDBJ databases">
        <authorList>
            <consortium name="DOE Joint Genome Institute"/>
            <person name="Kuo A."/>
            <person name="Kohler A."/>
            <person name="Nagy L.G."/>
            <person name="Floudas D."/>
            <person name="Copeland A."/>
            <person name="Barry K.W."/>
            <person name="Cichocki N."/>
            <person name="Veneault-Fourrey C."/>
            <person name="LaButti K."/>
            <person name="Lindquist E.A."/>
            <person name="Lipzen A."/>
            <person name="Lundell T."/>
            <person name="Morin E."/>
            <person name="Murat C."/>
            <person name="Sun H."/>
            <person name="Tunlid A."/>
            <person name="Henrissat B."/>
            <person name="Grigoriev I.V."/>
            <person name="Hibbett D.S."/>
            <person name="Martin F."/>
            <person name="Nordberg H.P."/>
            <person name="Cantor M.N."/>
            <person name="Hua S.X."/>
        </authorList>
    </citation>
    <scope>NUCLEOTIDE SEQUENCE [LARGE SCALE GENOMIC DNA]</scope>
    <source>
        <strain evidence="1 2">LaAM-08-1</strain>
    </source>
</reference>
<dbReference type="Proteomes" id="UP000054477">
    <property type="component" value="Unassembled WGS sequence"/>
</dbReference>
<dbReference type="STRING" id="1095629.A0A0C9XZH4"/>
<feature type="non-terminal residue" evidence="1">
    <location>
        <position position="1"/>
    </location>
</feature>